<feature type="region of interest" description="Disordered" evidence="1">
    <location>
        <begin position="54"/>
        <end position="82"/>
    </location>
</feature>
<dbReference type="Proteomes" id="UP000828390">
    <property type="component" value="Unassembled WGS sequence"/>
</dbReference>
<keyword evidence="3" id="KW-1185">Reference proteome</keyword>
<accession>A0A9D4KQM0</accession>
<organism evidence="2 3">
    <name type="scientific">Dreissena polymorpha</name>
    <name type="common">Zebra mussel</name>
    <name type="synonym">Mytilus polymorpha</name>
    <dbReference type="NCBI Taxonomy" id="45954"/>
    <lineage>
        <taxon>Eukaryota</taxon>
        <taxon>Metazoa</taxon>
        <taxon>Spiralia</taxon>
        <taxon>Lophotrochozoa</taxon>
        <taxon>Mollusca</taxon>
        <taxon>Bivalvia</taxon>
        <taxon>Autobranchia</taxon>
        <taxon>Heteroconchia</taxon>
        <taxon>Euheterodonta</taxon>
        <taxon>Imparidentia</taxon>
        <taxon>Neoheterodontei</taxon>
        <taxon>Myida</taxon>
        <taxon>Dreissenoidea</taxon>
        <taxon>Dreissenidae</taxon>
        <taxon>Dreissena</taxon>
    </lineage>
</organism>
<sequence length="96" mass="10546">MDTERTLSLLLGLHASHLARSTPLSGEETDCSHWLESDFFRGGLQVLQSLRNPFEEEKGESRSSSVTTTPGTGEHGGINVEGLYGPCCYVLVSWLY</sequence>
<proteinExistence type="predicted"/>
<protein>
    <submittedName>
        <fullName evidence="2">Uncharacterized protein</fullName>
    </submittedName>
</protein>
<dbReference type="AlphaFoldDB" id="A0A9D4KQM0"/>
<comment type="caution">
    <text evidence="2">The sequence shown here is derived from an EMBL/GenBank/DDBJ whole genome shotgun (WGS) entry which is preliminary data.</text>
</comment>
<evidence type="ECO:0000256" key="1">
    <source>
        <dbReference type="SAM" id="MobiDB-lite"/>
    </source>
</evidence>
<dbReference type="EMBL" id="JAIWYP010000004">
    <property type="protein sequence ID" value="KAH3843356.1"/>
    <property type="molecule type" value="Genomic_DNA"/>
</dbReference>
<reference evidence="2" key="2">
    <citation type="submission" date="2020-11" db="EMBL/GenBank/DDBJ databases">
        <authorList>
            <person name="McCartney M.A."/>
            <person name="Auch B."/>
            <person name="Kono T."/>
            <person name="Mallez S."/>
            <person name="Becker A."/>
            <person name="Gohl D.M."/>
            <person name="Silverstein K.A.T."/>
            <person name="Koren S."/>
            <person name="Bechman K.B."/>
            <person name="Herman A."/>
            <person name="Abrahante J.E."/>
            <person name="Garbe J."/>
        </authorList>
    </citation>
    <scope>NUCLEOTIDE SEQUENCE</scope>
    <source>
        <strain evidence="2">Duluth1</strain>
        <tissue evidence="2">Whole animal</tissue>
    </source>
</reference>
<reference evidence="2" key="1">
    <citation type="journal article" date="2019" name="bioRxiv">
        <title>The Genome of the Zebra Mussel, Dreissena polymorpha: A Resource for Invasive Species Research.</title>
        <authorList>
            <person name="McCartney M.A."/>
            <person name="Auch B."/>
            <person name="Kono T."/>
            <person name="Mallez S."/>
            <person name="Zhang Y."/>
            <person name="Obille A."/>
            <person name="Becker A."/>
            <person name="Abrahante J.E."/>
            <person name="Garbe J."/>
            <person name="Badalamenti J.P."/>
            <person name="Herman A."/>
            <person name="Mangelson H."/>
            <person name="Liachko I."/>
            <person name="Sullivan S."/>
            <person name="Sone E.D."/>
            <person name="Koren S."/>
            <person name="Silverstein K.A.T."/>
            <person name="Beckman K.B."/>
            <person name="Gohl D.M."/>
        </authorList>
    </citation>
    <scope>NUCLEOTIDE SEQUENCE</scope>
    <source>
        <strain evidence="2">Duluth1</strain>
        <tissue evidence="2">Whole animal</tissue>
    </source>
</reference>
<gene>
    <name evidence="2" type="ORF">DPMN_116871</name>
</gene>
<evidence type="ECO:0000313" key="3">
    <source>
        <dbReference type="Proteomes" id="UP000828390"/>
    </source>
</evidence>
<evidence type="ECO:0000313" key="2">
    <source>
        <dbReference type="EMBL" id="KAH3843356.1"/>
    </source>
</evidence>
<feature type="compositionally biased region" description="Polar residues" evidence="1">
    <location>
        <begin position="62"/>
        <end position="71"/>
    </location>
</feature>
<name>A0A9D4KQM0_DREPO</name>